<accession>A0A918C8G0</accession>
<evidence type="ECO:0000313" key="3">
    <source>
        <dbReference type="EMBL" id="GGR08819.1"/>
    </source>
</evidence>
<evidence type="ECO:0000256" key="1">
    <source>
        <dbReference type="SAM" id="MobiDB-lite"/>
    </source>
</evidence>
<organism evidence="3 4">
    <name type="scientific">Streptomyces aurantiogriseus</name>
    <dbReference type="NCBI Taxonomy" id="66870"/>
    <lineage>
        <taxon>Bacteria</taxon>
        <taxon>Bacillati</taxon>
        <taxon>Actinomycetota</taxon>
        <taxon>Actinomycetes</taxon>
        <taxon>Kitasatosporales</taxon>
        <taxon>Streptomycetaceae</taxon>
        <taxon>Streptomyces</taxon>
    </lineage>
</organism>
<dbReference type="RefSeq" id="WP_189935512.1">
    <property type="nucleotide sequence ID" value="NZ_BMSX01000005.1"/>
</dbReference>
<keyword evidence="4" id="KW-1185">Reference proteome</keyword>
<feature type="compositionally biased region" description="Low complexity" evidence="1">
    <location>
        <begin position="210"/>
        <end position="227"/>
    </location>
</feature>
<evidence type="ECO:0000313" key="4">
    <source>
        <dbReference type="Proteomes" id="UP000658320"/>
    </source>
</evidence>
<gene>
    <name evidence="3" type="ORF">GCM10010251_25620</name>
</gene>
<feature type="region of interest" description="Disordered" evidence="1">
    <location>
        <begin position="1"/>
        <end position="20"/>
    </location>
</feature>
<comment type="caution">
    <text evidence="3">The sequence shown here is derived from an EMBL/GenBank/DDBJ whole genome shotgun (WGS) entry which is preliminary data.</text>
</comment>
<reference evidence="3" key="1">
    <citation type="journal article" date="2014" name="Int. J. Syst. Evol. Microbiol.">
        <title>Complete genome sequence of Corynebacterium casei LMG S-19264T (=DSM 44701T), isolated from a smear-ripened cheese.</title>
        <authorList>
            <consortium name="US DOE Joint Genome Institute (JGI-PGF)"/>
            <person name="Walter F."/>
            <person name="Albersmeier A."/>
            <person name="Kalinowski J."/>
            <person name="Ruckert C."/>
        </authorList>
    </citation>
    <scope>NUCLEOTIDE SEQUENCE</scope>
    <source>
        <strain evidence="3">JCM 4346</strain>
    </source>
</reference>
<evidence type="ECO:0000256" key="2">
    <source>
        <dbReference type="SAM" id="Phobius"/>
    </source>
</evidence>
<feature type="transmembrane region" description="Helical" evidence="2">
    <location>
        <begin position="123"/>
        <end position="143"/>
    </location>
</feature>
<feature type="transmembrane region" description="Helical" evidence="2">
    <location>
        <begin position="62"/>
        <end position="81"/>
    </location>
</feature>
<feature type="region of interest" description="Disordered" evidence="1">
    <location>
        <begin position="158"/>
        <end position="234"/>
    </location>
</feature>
<name>A0A918C8G0_9ACTN</name>
<evidence type="ECO:0008006" key="5">
    <source>
        <dbReference type="Google" id="ProtNLM"/>
    </source>
</evidence>
<dbReference type="Proteomes" id="UP000658320">
    <property type="component" value="Unassembled WGS sequence"/>
</dbReference>
<reference evidence="3" key="2">
    <citation type="submission" date="2020-09" db="EMBL/GenBank/DDBJ databases">
        <authorList>
            <person name="Sun Q."/>
            <person name="Ohkuma M."/>
        </authorList>
    </citation>
    <scope>NUCLEOTIDE SEQUENCE</scope>
    <source>
        <strain evidence="3">JCM 4346</strain>
    </source>
</reference>
<dbReference type="AlphaFoldDB" id="A0A918C8G0"/>
<feature type="compositionally biased region" description="Polar residues" evidence="1">
    <location>
        <begin position="1"/>
        <end position="14"/>
    </location>
</feature>
<keyword evidence="2" id="KW-0812">Transmembrane</keyword>
<keyword evidence="2" id="KW-0472">Membrane</keyword>
<protein>
    <recommendedName>
        <fullName evidence="5">GtrA-like protein domain-containing protein</fullName>
    </recommendedName>
</protein>
<proteinExistence type="predicted"/>
<sequence>MTGPQSTEWIQTGTDDTHPAPAARSPLASFAWFVLCGGGVSLAASAAVPWTAELLPWPVANALITVVTTLLCTELHALVTFRTGRRAGWRRHLQSAGSATAAYVVTTAAVLTLDALQPSAGMFWQQAVYLGASGAAGIGRFLVLRLVVFADSRNTAEVRARSPFQPEDDPSKPTGLGSDESLAEAGAPPTRSARWHGASADQWRGSGQLAAARAMSPAASTPGASSGVRCPVPG</sequence>
<feature type="transmembrane region" description="Helical" evidence="2">
    <location>
        <begin position="93"/>
        <end position="111"/>
    </location>
</feature>
<feature type="transmembrane region" description="Helical" evidence="2">
    <location>
        <begin position="30"/>
        <end position="50"/>
    </location>
</feature>
<dbReference type="EMBL" id="BMSX01000005">
    <property type="protein sequence ID" value="GGR08819.1"/>
    <property type="molecule type" value="Genomic_DNA"/>
</dbReference>
<keyword evidence="2" id="KW-1133">Transmembrane helix</keyword>